<keyword evidence="8" id="KW-1185">Reference proteome</keyword>
<dbReference type="GO" id="GO:0120510">
    <property type="term" value="C:mitochondrial [4Fe-4S] assembly complex"/>
    <property type="evidence" value="ECO:0007669"/>
    <property type="project" value="UniProtKB-ARBA"/>
</dbReference>
<evidence type="ECO:0000313" key="8">
    <source>
        <dbReference type="Proteomes" id="UP000247409"/>
    </source>
</evidence>
<dbReference type="STRING" id="448386.A0A2V3INK3"/>
<evidence type="ECO:0000256" key="1">
    <source>
        <dbReference type="ARBA" id="ARBA00004173"/>
    </source>
</evidence>
<dbReference type="GO" id="GO:0051539">
    <property type="term" value="F:4 iron, 4 sulfur cluster binding"/>
    <property type="evidence" value="ECO:0007669"/>
    <property type="project" value="TreeGrafter"/>
</dbReference>
<dbReference type="NCBIfam" id="TIGR00049">
    <property type="entry name" value="iron-sulfur cluster assembly accessory protein"/>
    <property type="match status" value="1"/>
</dbReference>
<evidence type="ECO:0000259" key="6">
    <source>
        <dbReference type="Pfam" id="PF01521"/>
    </source>
</evidence>
<dbReference type="InterPro" id="IPR016092">
    <property type="entry name" value="ATAP"/>
</dbReference>
<dbReference type="AlphaFoldDB" id="A0A2V3INK3"/>
<dbReference type="FunFam" id="2.60.300.12:FF:000006">
    <property type="entry name" value="Iron-sulfur cluster assembly 2 mitochondrial"/>
    <property type="match status" value="1"/>
</dbReference>
<evidence type="ECO:0000256" key="5">
    <source>
        <dbReference type="ARBA" id="ARBA00023128"/>
    </source>
</evidence>
<feature type="domain" description="Core" evidence="6">
    <location>
        <begin position="38"/>
        <end position="147"/>
    </location>
</feature>
<protein>
    <submittedName>
        <fullName evidence="7">Iron-sulfur cluster assembly 2-like</fullName>
    </submittedName>
</protein>
<comment type="caution">
    <text evidence="7">The sequence shown here is derived from an EMBL/GenBank/DDBJ whole genome shotgun (WGS) entry which is preliminary data.</text>
</comment>
<dbReference type="GO" id="GO:0016226">
    <property type="term" value="P:iron-sulfur cluster assembly"/>
    <property type="evidence" value="ECO:0007669"/>
    <property type="project" value="InterPro"/>
</dbReference>
<name>A0A2V3INK3_9FLOR</name>
<dbReference type="InterPro" id="IPR000361">
    <property type="entry name" value="ATAP_core_dom"/>
</dbReference>
<dbReference type="EMBL" id="NBIV01000115">
    <property type="protein sequence ID" value="PXF43665.1"/>
    <property type="molecule type" value="Genomic_DNA"/>
</dbReference>
<comment type="subcellular location">
    <subcellularLocation>
        <location evidence="1">Mitochondrion</location>
    </subcellularLocation>
</comment>
<dbReference type="SUPFAM" id="SSF89360">
    <property type="entry name" value="HesB-like domain"/>
    <property type="match status" value="1"/>
</dbReference>
<dbReference type="Pfam" id="PF01521">
    <property type="entry name" value="Fe-S_biosyn"/>
    <property type="match status" value="1"/>
</dbReference>
<evidence type="ECO:0000256" key="4">
    <source>
        <dbReference type="ARBA" id="ARBA00023004"/>
    </source>
</evidence>
<keyword evidence="4" id="KW-0408">Iron</keyword>
<keyword evidence="3" id="KW-0479">Metal-binding</keyword>
<comment type="similarity">
    <text evidence="2">Belongs to the HesB/IscA family.</text>
</comment>
<sequence length="154" mass="17017">MQTSPHLSNMLRALSLRRLSAHLQTARPLSTATQTSALQITQRCAERINELSRQRNKHVVLRVQVDGGGCSGFQYGFVLEDWDQQPQPSQLTDKHDILLEQDGAHVIVDDMSLAYVSGSKLDFVQELISSSFRVTENPNSEASCGCGVSFSPKT</sequence>
<dbReference type="Proteomes" id="UP000247409">
    <property type="component" value="Unassembled WGS sequence"/>
</dbReference>
<dbReference type="GO" id="GO:0051537">
    <property type="term" value="F:2 iron, 2 sulfur cluster binding"/>
    <property type="evidence" value="ECO:0007669"/>
    <property type="project" value="TreeGrafter"/>
</dbReference>
<reference evidence="7 8" key="1">
    <citation type="journal article" date="2018" name="Mol. Biol. Evol.">
        <title>Analysis of the draft genome of the red seaweed Gracilariopsis chorda provides insights into genome size evolution in Rhodophyta.</title>
        <authorList>
            <person name="Lee J."/>
            <person name="Yang E.C."/>
            <person name="Graf L."/>
            <person name="Yang J.H."/>
            <person name="Qiu H."/>
            <person name="Zel Zion U."/>
            <person name="Chan C.X."/>
            <person name="Stephens T.G."/>
            <person name="Weber A.P.M."/>
            <person name="Boo G.H."/>
            <person name="Boo S.M."/>
            <person name="Kim K.M."/>
            <person name="Shin Y."/>
            <person name="Jung M."/>
            <person name="Lee S.J."/>
            <person name="Yim H.S."/>
            <person name="Lee J.H."/>
            <person name="Bhattacharya D."/>
            <person name="Yoon H.S."/>
        </authorList>
    </citation>
    <scope>NUCLEOTIDE SEQUENCE [LARGE SCALE GENOMIC DNA]</scope>
    <source>
        <strain evidence="7 8">SKKU-2015</strain>
        <tissue evidence="7">Whole body</tissue>
    </source>
</reference>
<accession>A0A2V3INK3</accession>
<dbReference type="PANTHER" id="PTHR43011:SF1">
    <property type="entry name" value="IRON-SULFUR CLUSTER ASSEMBLY 2 HOMOLOG, MITOCHONDRIAL"/>
    <property type="match status" value="1"/>
</dbReference>
<evidence type="ECO:0000313" key="7">
    <source>
        <dbReference type="EMBL" id="PXF43665.1"/>
    </source>
</evidence>
<dbReference type="GO" id="GO:0005506">
    <property type="term" value="F:iron ion binding"/>
    <property type="evidence" value="ECO:0007669"/>
    <property type="project" value="TreeGrafter"/>
</dbReference>
<evidence type="ECO:0000256" key="3">
    <source>
        <dbReference type="ARBA" id="ARBA00022723"/>
    </source>
</evidence>
<dbReference type="PANTHER" id="PTHR43011">
    <property type="entry name" value="IRON-SULFUR CLUSTER ASSEMBLY 2 HOMOLOG, MITOCHONDRIAL"/>
    <property type="match status" value="1"/>
</dbReference>
<dbReference type="InterPro" id="IPR035903">
    <property type="entry name" value="HesB-like_dom_sf"/>
</dbReference>
<gene>
    <name evidence="7" type="ORF">BWQ96_06570</name>
</gene>
<proteinExistence type="inferred from homology"/>
<organism evidence="7 8">
    <name type="scientific">Gracilariopsis chorda</name>
    <dbReference type="NCBI Taxonomy" id="448386"/>
    <lineage>
        <taxon>Eukaryota</taxon>
        <taxon>Rhodophyta</taxon>
        <taxon>Florideophyceae</taxon>
        <taxon>Rhodymeniophycidae</taxon>
        <taxon>Gracilariales</taxon>
        <taxon>Gracilariaceae</taxon>
        <taxon>Gracilariopsis</taxon>
    </lineage>
</organism>
<dbReference type="Gene3D" id="2.60.300.12">
    <property type="entry name" value="HesB-like domain"/>
    <property type="match status" value="1"/>
</dbReference>
<evidence type="ECO:0000256" key="2">
    <source>
        <dbReference type="ARBA" id="ARBA00006718"/>
    </source>
</evidence>
<keyword evidence="5" id="KW-0496">Mitochondrion</keyword>
<dbReference type="OrthoDB" id="1938621at2759"/>